<comment type="caution">
    <text evidence="1">The sequence shown here is derived from an EMBL/GenBank/DDBJ whole genome shotgun (WGS) entry which is preliminary data.</text>
</comment>
<sequence length="218" mass="24446">MSFGFFGPELMATLFQPNPRSEVDKGFSSCSGPCCCVWKKNYQANALQPSCRDCSLCPASGLVCPFDCIQQKREDICGAENISHGHHRKGERIFFSVISRNSPDKVILFESSFGEKVELLSSPYKTKIGTFHDIGILVCGVIMLGSRTPLYLFHASTVNSQRSTDEILEANMRSFSVLWAWTTFLWTKMSSHTKLTLLMNFIREGIFAIRIGPRGLQI</sequence>
<protein>
    <submittedName>
        <fullName evidence="1">Uncharacterized protein</fullName>
    </submittedName>
</protein>
<reference evidence="1" key="1">
    <citation type="submission" date="2020-08" db="EMBL/GenBank/DDBJ databases">
        <title>Multicomponent nature underlies the extraordinary mechanical properties of spider dragline silk.</title>
        <authorList>
            <person name="Kono N."/>
            <person name="Nakamura H."/>
            <person name="Mori M."/>
            <person name="Yoshida Y."/>
            <person name="Ohtoshi R."/>
            <person name="Malay A.D."/>
            <person name="Moran D.A.P."/>
            <person name="Tomita M."/>
            <person name="Numata K."/>
            <person name="Arakawa K."/>
        </authorList>
    </citation>
    <scope>NUCLEOTIDE SEQUENCE</scope>
</reference>
<dbReference type="Proteomes" id="UP000887159">
    <property type="component" value="Unassembled WGS sequence"/>
</dbReference>
<dbReference type="AlphaFoldDB" id="A0A8X6VQ45"/>
<evidence type="ECO:0000313" key="2">
    <source>
        <dbReference type="Proteomes" id="UP000887159"/>
    </source>
</evidence>
<name>A0A8X6VQ45_TRICX</name>
<proteinExistence type="predicted"/>
<gene>
    <name evidence="1" type="ORF">TNCV_2787701</name>
</gene>
<keyword evidence="2" id="KW-1185">Reference proteome</keyword>
<evidence type="ECO:0000313" key="1">
    <source>
        <dbReference type="EMBL" id="GFY16644.1"/>
    </source>
</evidence>
<accession>A0A8X6VQ45</accession>
<dbReference type="EMBL" id="BMAU01021340">
    <property type="protein sequence ID" value="GFY16644.1"/>
    <property type="molecule type" value="Genomic_DNA"/>
</dbReference>
<organism evidence="1 2">
    <name type="scientific">Trichonephila clavipes</name>
    <name type="common">Golden silk orbweaver</name>
    <name type="synonym">Nephila clavipes</name>
    <dbReference type="NCBI Taxonomy" id="2585209"/>
    <lineage>
        <taxon>Eukaryota</taxon>
        <taxon>Metazoa</taxon>
        <taxon>Ecdysozoa</taxon>
        <taxon>Arthropoda</taxon>
        <taxon>Chelicerata</taxon>
        <taxon>Arachnida</taxon>
        <taxon>Araneae</taxon>
        <taxon>Araneomorphae</taxon>
        <taxon>Entelegynae</taxon>
        <taxon>Araneoidea</taxon>
        <taxon>Nephilidae</taxon>
        <taxon>Trichonephila</taxon>
    </lineage>
</organism>